<dbReference type="SUPFAM" id="SSF55447">
    <property type="entry name" value="CO dehydrogenase flavoprotein C-terminal domain-like"/>
    <property type="match status" value="1"/>
</dbReference>
<dbReference type="InterPro" id="IPR051312">
    <property type="entry name" value="Diverse_Substr_Oxidored"/>
</dbReference>
<dbReference type="PROSITE" id="PS51387">
    <property type="entry name" value="FAD_PCMH"/>
    <property type="match status" value="1"/>
</dbReference>
<dbReference type="InterPro" id="IPR005107">
    <property type="entry name" value="CO_DH_flav_C"/>
</dbReference>
<keyword evidence="3" id="KW-0560">Oxidoreductase</keyword>
<dbReference type="RefSeq" id="WP_032631706.1">
    <property type="nucleotide sequence ID" value="NZ_JPQU01000100.1"/>
</dbReference>
<organism evidence="5 6">
    <name type="scientific">Pseudomonas syringae</name>
    <dbReference type="NCBI Taxonomy" id="317"/>
    <lineage>
        <taxon>Bacteria</taxon>
        <taxon>Pseudomonadati</taxon>
        <taxon>Pseudomonadota</taxon>
        <taxon>Gammaproteobacteria</taxon>
        <taxon>Pseudomonadales</taxon>
        <taxon>Pseudomonadaceae</taxon>
        <taxon>Pseudomonas</taxon>
    </lineage>
</organism>
<evidence type="ECO:0000256" key="2">
    <source>
        <dbReference type="ARBA" id="ARBA00022827"/>
    </source>
</evidence>
<reference evidence="5 6" key="1">
    <citation type="submission" date="2014-07" db="EMBL/GenBank/DDBJ databases">
        <title>Draft Genome Sequences of Environmental Pseudomonas syringae strains.</title>
        <authorList>
            <person name="Baltrus D.A."/>
            <person name="Berge O."/>
            <person name="Morris C."/>
        </authorList>
    </citation>
    <scope>NUCLEOTIDE SEQUENCE [LARGE SCALE GENOMIC DNA]</scope>
    <source>
        <strain evidence="5 6">GAW0119</strain>
    </source>
</reference>
<dbReference type="SUPFAM" id="SSF56176">
    <property type="entry name" value="FAD-binding/transporter-associated domain-like"/>
    <property type="match status" value="1"/>
</dbReference>
<dbReference type="Pfam" id="PF00941">
    <property type="entry name" value="FAD_binding_5"/>
    <property type="match status" value="1"/>
</dbReference>
<feature type="domain" description="FAD-binding PCMH-type" evidence="4">
    <location>
        <begin position="1"/>
        <end position="177"/>
    </location>
</feature>
<evidence type="ECO:0000259" key="4">
    <source>
        <dbReference type="PROSITE" id="PS51387"/>
    </source>
</evidence>
<dbReference type="Gene3D" id="3.30.390.50">
    <property type="entry name" value="CO dehydrogenase flavoprotein, C-terminal domain"/>
    <property type="match status" value="1"/>
</dbReference>
<keyword evidence="1" id="KW-0285">Flavoprotein</keyword>
<dbReference type="OrthoDB" id="9793944at2"/>
<proteinExistence type="predicted"/>
<dbReference type="EMBL" id="JPQU01000100">
    <property type="protein sequence ID" value="KFE50577.1"/>
    <property type="molecule type" value="Genomic_DNA"/>
</dbReference>
<comment type="caution">
    <text evidence="5">The sequence shown here is derived from an EMBL/GenBank/DDBJ whole genome shotgun (WGS) entry which is preliminary data.</text>
</comment>
<dbReference type="PANTHER" id="PTHR42659">
    <property type="entry name" value="XANTHINE DEHYDROGENASE SUBUNIT C-RELATED"/>
    <property type="match status" value="1"/>
</dbReference>
<dbReference type="InterPro" id="IPR036683">
    <property type="entry name" value="CO_DH_flav_C_dom_sf"/>
</dbReference>
<dbReference type="GO" id="GO:0016491">
    <property type="term" value="F:oxidoreductase activity"/>
    <property type="evidence" value="ECO:0007669"/>
    <property type="project" value="UniProtKB-KW"/>
</dbReference>
<gene>
    <name evidence="5" type="ORF">IV01_24970</name>
</gene>
<protein>
    <submittedName>
        <fullName evidence="5">Carbon monoxide dehydrogenase</fullName>
    </submittedName>
</protein>
<evidence type="ECO:0000313" key="5">
    <source>
        <dbReference type="EMBL" id="KFE50577.1"/>
    </source>
</evidence>
<dbReference type="GO" id="GO:0071949">
    <property type="term" value="F:FAD binding"/>
    <property type="evidence" value="ECO:0007669"/>
    <property type="project" value="InterPro"/>
</dbReference>
<dbReference type="Gene3D" id="3.30.465.10">
    <property type="match status" value="1"/>
</dbReference>
<dbReference type="PANTHER" id="PTHR42659:SF2">
    <property type="entry name" value="XANTHINE DEHYDROGENASE SUBUNIT C-RELATED"/>
    <property type="match status" value="1"/>
</dbReference>
<sequence length="268" mass="29334">MKAAAFDYVRASSRGEVLDLLAEYGQEARIIAGGQSLMAVLNMRLAQPKLLIDINHVADLNFIEPRKGCLAVGAAVRQAQLLERPSLMDEVPLLAKAMPWIGHFQTRNRGTVCGSVAHADPSAELPLCLVTLGGEVILQSKKNQRTVKAADFFQGILTTDKQPDELVVEVRFPFKRAGVSYRFQEIAMRHGDFAMVALAAAVSDEHVEFGIGGVSDRPQHRRLARGATLKDALNEVAWSLDAQDDVHASAAYRRQLVRELGLRLIEGA</sequence>
<evidence type="ECO:0000256" key="3">
    <source>
        <dbReference type="ARBA" id="ARBA00023002"/>
    </source>
</evidence>
<keyword evidence="6" id="KW-1185">Reference proteome</keyword>
<name>A0A085V564_PSESX</name>
<dbReference type="Gene3D" id="3.30.43.10">
    <property type="entry name" value="Uridine Diphospho-n-acetylenolpyruvylglucosamine Reductase, domain 2"/>
    <property type="match status" value="1"/>
</dbReference>
<evidence type="ECO:0000313" key="6">
    <source>
        <dbReference type="Proteomes" id="UP000028631"/>
    </source>
</evidence>
<dbReference type="SMART" id="SM01092">
    <property type="entry name" value="CO_deh_flav_C"/>
    <property type="match status" value="1"/>
</dbReference>
<dbReference type="InterPro" id="IPR016169">
    <property type="entry name" value="FAD-bd_PCMH_sub2"/>
</dbReference>
<keyword evidence="2" id="KW-0274">FAD</keyword>
<dbReference type="InterPro" id="IPR002346">
    <property type="entry name" value="Mopterin_DH_FAD-bd"/>
</dbReference>
<accession>A0A085V564</accession>
<dbReference type="AlphaFoldDB" id="A0A085V564"/>
<dbReference type="PATRIC" id="fig|317.175.peg.5201"/>
<dbReference type="InterPro" id="IPR016167">
    <property type="entry name" value="FAD-bd_PCMH_sub1"/>
</dbReference>
<dbReference type="InterPro" id="IPR016166">
    <property type="entry name" value="FAD-bd_PCMH"/>
</dbReference>
<evidence type="ECO:0000256" key="1">
    <source>
        <dbReference type="ARBA" id="ARBA00022630"/>
    </source>
</evidence>
<dbReference type="InterPro" id="IPR036318">
    <property type="entry name" value="FAD-bd_PCMH-like_sf"/>
</dbReference>
<dbReference type="Proteomes" id="UP000028631">
    <property type="component" value="Unassembled WGS sequence"/>
</dbReference>